<reference evidence="1" key="2">
    <citation type="submission" date="2023-02" db="EMBL/GenBank/DDBJ databases">
        <authorList>
            <person name="Rayyan A."/>
            <person name="Meyer T."/>
            <person name="Kyndt J.A."/>
        </authorList>
    </citation>
    <scope>NUCLEOTIDE SEQUENCE</scope>
    <source>
        <strain evidence="1">DSM 9987</strain>
    </source>
</reference>
<reference evidence="1" key="1">
    <citation type="journal article" date="2023" name="Microbiol Resour">
        <title>Genome Sequences of Rhodoplanes serenus and Two Thermotolerant Strains, Rhodoplanes tepidamans and 'Rhodoplanes cryptolactis,' Further Refine the Genus.</title>
        <authorList>
            <person name="Rayyan A.A."/>
            <person name="Kyndt J.A."/>
        </authorList>
    </citation>
    <scope>NUCLEOTIDE SEQUENCE</scope>
    <source>
        <strain evidence="1">DSM 9987</strain>
    </source>
</reference>
<gene>
    <name evidence="1" type="ORF">PQJ73_13520</name>
</gene>
<dbReference type="Pfam" id="PF13641">
    <property type="entry name" value="Glyco_tranf_2_3"/>
    <property type="match status" value="1"/>
</dbReference>
<evidence type="ECO:0000313" key="2">
    <source>
        <dbReference type="Proteomes" id="UP001165652"/>
    </source>
</evidence>
<evidence type="ECO:0000313" key="1">
    <source>
        <dbReference type="EMBL" id="MDC7786708.1"/>
    </source>
</evidence>
<sequence>MTAISAARRSEPTAAPFDGRLDRVDERLFSGWALDRGDPGRRLVVELLIDGVAVASMRADLPVEDPAARTDGDGSCGFVFAPSLAALADARRVEVRLANLDIRIGEPVALDAAFGPSPATTGAGGVRWLGGLRFSGWIAPNPEDAFEVFVEVDGEPITTVTATGWTQSPAAPDDRRPVRAFQAHLPERFADGTVHRLVVTGPDGIDFPECPLAFVAFPDGLARTLDGLAALESERIRGELFDRLIPASLPTSAYAEWRERFPLAAPEPIAVPLAIVMVGPGDVDATLASLGPQSHADWIAGAMPALAEPAAFEAEALRAFLSDDAREASHVVFVPAGAALAPTALARFAAAVREAPDAPAVYCDFDLRARDGTLWPLALPAFDYERMLEQGYGAYLFATDRRRALRAAAAGAASLFRLFNATLDDDAAAAGRIVHLPGAAATMPAPVVPSPRALLAATTAHLRARGTRAEVTPGRGALLPCVHVIRKAAETDVTVIVPTRDRHDLLRRCLDSIAPAVARANGRILVLDNETSDPATLDYLAGLPSRHVAVMRITGPFNFARLNNIAVAASGGPHLCLLNDDVEARDADWLGEMLSRLADPTVGAVGALLSWPSGVVQHGGIVLGPAFRAAHAFHDRLDGDPGYGDLLRVAHDCSAVTAACLLTRRADWEAVGGMDEIAFPVNFNDVDYCLKLRAAGRRIVMTPHARLWHRESSSRGRDDRPDRAARYERELRMLRSRWGEALAADPFYSPVLSLDPVPYAALAWPPRDRRARTAQAPVPADMPDGF</sequence>
<dbReference type="Gene3D" id="3.90.550.10">
    <property type="entry name" value="Spore Coat Polysaccharide Biosynthesis Protein SpsA, Chain A"/>
    <property type="match status" value="1"/>
</dbReference>
<protein>
    <submittedName>
        <fullName evidence="1">Glycosyltransferase family 2 protein</fullName>
    </submittedName>
</protein>
<accession>A0ABT5JB84</accession>
<dbReference type="CDD" id="cd04186">
    <property type="entry name" value="GT_2_like_c"/>
    <property type="match status" value="1"/>
</dbReference>
<dbReference type="EMBL" id="JAQQLI010000019">
    <property type="protein sequence ID" value="MDC7786708.1"/>
    <property type="molecule type" value="Genomic_DNA"/>
</dbReference>
<keyword evidence="2" id="KW-1185">Reference proteome</keyword>
<dbReference type="SUPFAM" id="SSF53448">
    <property type="entry name" value="Nucleotide-diphospho-sugar transferases"/>
    <property type="match status" value="1"/>
</dbReference>
<organism evidence="1 2">
    <name type="scientific">Rhodoplanes tepidamans</name>
    <name type="common">Rhodoplanes cryptolactis</name>
    <dbReference type="NCBI Taxonomy" id="200616"/>
    <lineage>
        <taxon>Bacteria</taxon>
        <taxon>Pseudomonadati</taxon>
        <taxon>Pseudomonadota</taxon>
        <taxon>Alphaproteobacteria</taxon>
        <taxon>Hyphomicrobiales</taxon>
        <taxon>Nitrobacteraceae</taxon>
        <taxon>Rhodoplanes</taxon>
    </lineage>
</organism>
<dbReference type="Proteomes" id="UP001165652">
    <property type="component" value="Unassembled WGS sequence"/>
</dbReference>
<dbReference type="PANTHER" id="PTHR43179:SF7">
    <property type="entry name" value="RHAMNOSYLTRANSFERASE WBBL"/>
    <property type="match status" value="1"/>
</dbReference>
<comment type="caution">
    <text evidence="1">The sequence shown here is derived from an EMBL/GenBank/DDBJ whole genome shotgun (WGS) entry which is preliminary data.</text>
</comment>
<dbReference type="PANTHER" id="PTHR43179">
    <property type="entry name" value="RHAMNOSYLTRANSFERASE WBBL"/>
    <property type="match status" value="1"/>
</dbReference>
<dbReference type="InterPro" id="IPR029044">
    <property type="entry name" value="Nucleotide-diphossugar_trans"/>
</dbReference>
<proteinExistence type="predicted"/>
<dbReference type="RefSeq" id="WP_272777556.1">
    <property type="nucleotide sequence ID" value="NZ_JAQQLI010000019.1"/>
</dbReference>
<name>A0ABT5JB84_RHOTP</name>